<comment type="pathway">
    <text evidence="8">Cofactor biosynthesis; NAD(+) biosynthesis; quinolinate from L-kynurenine: step 3/3.</text>
</comment>
<evidence type="ECO:0000256" key="1">
    <source>
        <dbReference type="ARBA" id="ARBA00001954"/>
    </source>
</evidence>
<dbReference type="OrthoDB" id="204928at2759"/>
<keyword evidence="8" id="KW-0963">Cytoplasm</keyword>
<protein>
    <recommendedName>
        <fullName evidence="8">3-hydroxyanthranilate 3,4-dioxygenase</fullName>
        <ecNumber evidence="8">1.13.11.6</ecNumber>
    </recommendedName>
    <alternativeName>
        <fullName evidence="8">3-hydroxyanthranilate oxygenase</fullName>
        <shortName evidence="8">3-HAO</shortName>
    </alternativeName>
    <alternativeName>
        <fullName evidence="8">3-hydroxyanthranilic acid dioxygenase</fullName>
        <shortName evidence="8">HAD</shortName>
    </alternativeName>
</protein>
<dbReference type="Gene3D" id="2.60.120.10">
    <property type="entry name" value="Jelly Rolls"/>
    <property type="match status" value="1"/>
</dbReference>
<dbReference type="GO" id="GO:0008198">
    <property type="term" value="F:ferrous iron binding"/>
    <property type="evidence" value="ECO:0007669"/>
    <property type="project" value="UniProtKB-UniRule"/>
</dbReference>
<evidence type="ECO:0000256" key="2">
    <source>
        <dbReference type="ARBA" id="ARBA00002752"/>
    </source>
</evidence>
<accession>A0A9C7PWR8</accession>
<dbReference type="EMBL" id="BQMJ01000028">
    <property type="protein sequence ID" value="GJQ11850.1"/>
    <property type="molecule type" value="Genomic_DNA"/>
</dbReference>
<keyword evidence="7" id="KW-0408">Iron</keyword>
<dbReference type="GO" id="GO:0019805">
    <property type="term" value="P:quinolinate biosynthetic process"/>
    <property type="evidence" value="ECO:0007669"/>
    <property type="project" value="UniProtKB-UniRule"/>
</dbReference>
<gene>
    <name evidence="9" type="ORF">GpartN1_g3641.t1</name>
</gene>
<comment type="similarity">
    <text evidence="8">Belongs to the 3-HAO family.</text>
</comment>
<dbReference type="InterPro" id="IPR010329">
    <property type="entry name" value="3hydroanth_dOase"/>
</dbReference>
<dbReference type="SUPFAM" id="SSF51182">
    <property type="entry name" value="RmlC-like cupins"/>
    <property type="match status" value="1"/>
</dbReference>
<dbReference type="NCBIfam" id="TIGR03037">
    <property type="entry name" value="anthran_nbaC"/>
    <property type="match status" value="1"/>
</dbReference>
<sequence length="178" mass="20987">MNSYLAAFNLQRWIEENKELLRPPLGNRLLYSGDFKVLIVCGPNFRSDYHIQNGEEFFYQLKGDIVLKIVHDGEFYDVSIREGEVFCLPGRIPHSPQRGMDSIGLVIERKRQEVELDELRWYCQNCRCIVYQETLYCEDLVLDLPPIIEKYYAKESLRTCRNCGWIEEPPKYLHGMSV</sequence>
<comment type="function">
    <text evidence="2 8">Catalyzes the oxidative ring opening of 3-hydroxyanthranilate to 2-amino-3-carboxymuconate semialdehyde, which spontaneously cyclizes to quinolinate.</text>
</comment>
<dbReference type="InterPro" id="IPR011051">
    <property type="entry name" value="RmlC_Cupin_sf"/>
</dbReference>
<dbReference type="Proteomes" id="UP001061958">
    <property type="component" value="Unassembled WGS sequence"/>
</dbReference>
<dbReference type="GO" id="GO:0006569">
    <property type="term" value="P:L-tryptophan catabolic process"/>
    <property type="evidence" value="ECO:0007669"/>
    <property type="project" value="UniProtKB-UniRule"/>
</dbReference>
<evidence type="ECO:0000313" key="10">
    <source>
        <dbReference type="Proteomes" id="UP001061958"/>
    </source>
</evidence>
<dbReference type="NCBIfam" id="NF009763">
    <property type="entry name" value="PRK13264.1"/>
    <property type="match status" value="1"/>
</dbReference>
<comment type="subcellular location">
    <subcellularLocation>
        <location evidence="8">Cytoplasm</location>
    </subcellularLocation>
</comment>
<keyword evidence="4" id="KW-0479">Metal-binding</keyword>
<evidence type="ECO:0000256" key="6">
    <source>
        <dbReference type="ARBA" id="ARBA00023002"/>
    </source>
</evidence>
<evidence type="ECO:0000256" key="5">
    <source>
        <dbReference type="ARBA" id="ARBA00022964"/>
    </source>
</evidence>
<comment type="cofactor">
    <cofactor evidence="1">
        <name>Fe(2+)</name>
        <dbReference type="ChEBI" id="CHEBI:29033"/>
    </cofactor>
</comment>
<name>A0A9C7PWR8_9RHOD</name>
<proteinExistence type="inferred from homology"/>
<organism evidence="9 10">
    <name type="scientific">Galdieria partita</name>
    <dbReference type="NCBI Taxonomy" id="83374"/>
    <lineage>
        <taxon>Eukaryota</taxon>
        <taxon>Rhodophyta</taxon>
        <taxon>Bangiophyceae</taxon>
        <taxon>Galdieriales</taxon>
        <taxon>Galdieriaceae</taxon>
        <taxon>Galdieria</taxon>
    </lineage>
</organism>
<evidence type="ECO:0000256" key="7">
    <source>
        <dbReference type="ARBA" id="ARBA00023004"/>
    </source>
</evidence>
<reference evidence="9" key="1">
    <citation type="journal article" date="2022" name="Proc. Natl. Acad. Sci. U.S.A.">
        <title>Life cycle and functional genomics of the unicellular red alga Galdieria for elucidating algal and plant evolution and industrial use.</title>
        <authorList>
            <person name="Hirooka S."/>
            <person name="Itabashi T."/>
            <person name="Ichinose T.M."/>
            <person name="Onuma R."/>
            <person name="Fujiwara T."/>
            <person name="Yamashita S."/>
            <person name="Jong L.W."/>
            <person name="Tomita R."/>
            <person name="Iwane A.H."/>
            <person name="Miyagishima S.Y."/>
        </authorList>
    </citation>
    <scope>NUCLEOTIDE SEQUENCE</scope>
    <source>
        <strain evidence="9">NBRC 102759</strain>
    </source>
</reference>
<keyword evidence="6 8" id="KW-0560">Oxidoreductase</keyword>
<evidence type="ECO:0000256" key="3">
    <source>
        <dbReference type="ARBA" id="ARBA00022642"/>
    </source>
</evidence>
<dbReference type="HAMAP" id="MF_00825">
    <property type="entry name" value="3_HAO"/>
    <property type="match status" value="1"/>
</dbReference>
<dbReference type="InterPro" id="IPR014710">
    <property type="entry name" value="RmlC-like_jellyroll"/>
</dbReference>
<reference evidence="9" key="2">
    <citation type="submission" date="2022-01" db="EMBL/GenBank/DDBJ databases">
        <authorList>
            <person name="Hirooka S."/>
            <person name="Miyagishima S.Y."/>
        </authorList>
    </citation>
    <scope>NUCLEOTIDE SEQUENCE</scope>
    <source>
        <strain evidence="9">NBRC 102759</strain>
    </source>
</reference>
<dbReference type="GO" id="GO:0005737">
    <property type="term" value="C:cytoplasm"/>
    <property type="evidence" value="ECO:0007669"/>
    <property type="project" value="UniProtKB-SubCell"/>
</dbReference>
<comment type="catalytic activity">
    <reaction evidence="8">
        <text>3-hydroxyanthranilate + O2 = (2Z,4Z)-2-amino-3-carboxymuconate 6-semialdehyde</text>
        <dbReference type="Rhea" id="RHEA:17953"/>
        <dbReference type="ChEBI" id="CHEBI:15379"/>
        <dbReference type="ChEBI" id="CHEBI:36559"/>
        <dbReference type="ChEBI" id="CHEBI:77612"/>
        <dbReference type="EC" id="1.13.11.6"/>
    </reaction>
</comment>
<evidence type="ECO:0000313" key="9">
    <source>
        <dbReference type="EMBL" id="GJQ11850.1"/>
    </source>
</evidence>
<dbReference type="PANTHER" id="PTHR15497:SF1">
    <property type="entry name" value="3-HYDROXYANTHRANILATE 3,4-DIOXYGENASE"/>
    <property type="match status" value="1"/>
</dbReference>
<dbReference type="Pfam" id="PF06052">
    <property type="entry name" value="3-HAO"/>
    <property type="match status" value="1"/>
</dbReference>
<evidence type="ECO:0000256" key="8">
    <source>
        <dbReference type="HAMAP-Rule" id="MF_03019"/>
    </source>
</evidence>
<dbReference type="CDD" id="cd06123">
    <property type="entry name" value="cupin_HAO"/>
    <property type="match status" value="1"/>
</dbReference>
<keyword evidence="10" id="KW-1185">Reference proteome</keyword>
<dbReference type="EC" id="1.13.11.6" evidence="8"/>
<dbReference type="AlphaFoldDB" id="A0A9C7PWR8"/>
<evidence type="ECO:0000256" key="4">
    <source>
        <dbReference type="ARBA" id="ARBA00022723"/>
    </source>
</evidence>
<dbReference type="GO" id="GO:0043420">
    <property type="term" value="P:anthranilate metabolic process"/>
    <property type="evidence" value="ECO:0007669"/>
    <property type="project" value="UniProtKB-UniRule"/>
</dbReference>
<keyword evidence="3 8" id="KW-0662">Pyridine nucleotide biosynthesis</keyword>
<dbReference type="GO" id="GO:0000334">
    <property type="term" value="F:3-hydroxyanthranilate 3,4-dioxygenase activity"/>
    <property type="evidence" value="ECO:0007669"/>
    <property type="project" value="UniProtKB-UniRule"/>
</dbReference>
<dbReference type="GO" id="GO:0034354">
    <property type="term" value="P:'de novo' NAD+ biosynthetic process from L-tryptophan"/>
    <property type="evidence" value="ECO:0007669"/>
    <property type="project" value="UniProtKB-UniRule"/>
</dbReference>
<dbReference type="PANTHER" id="PTHR15497">
    <property type="entry name" value="3-HYDROXYANTHRANILATE 3,4-DIOXYGENASE"/>
    <property type="match status" value="1"/>
</dbReference>
<keyword evidence="5 8" id="KW-0223">Dioxygenase</keyword>
<comment type="caution">
    <text evidence="9">The sequence shown here is derived from an EMBL/GenBank/DDBJ whole genome shotgun (WGS) entry which is preliminary data.</text>
</comment>